<reference evidence="2 3" key="1">
    <citation type="submission" date="2024-09" db="EMBL/GenBank/DDBJ databases">
        <title>Chromosome-scale assembly of Riccia sorocarpa.</title>
        <authorList>
            <person name="Paukszto L."/>
        </authorList>
    </citation>
    <scope>NUCLEOTIDE SEQUENCE [LARGE SCALE GENOMIC DNA]</scope>
    <source>
        <strain evidence="2">LP-2024</strain>
        <tissue evidence="2">Aerial parts of the thallus</tissue>
    </source>
</reference>
<feature type="compositionally biased region" description="Low complexity" evidence="1">
    <location>
        <begin position="437"/>
        <end position="451"/>
    </location>
</feature>
<dbReference type="Proteomes" id="UP001633002">
    <property type="component" value="Unassembled WGS sequence"/>
</dbReference>
<accession>A0ABD3GU25</accession>
<proteinExistence type="predicted"/>
<gene>
    <name evidence="2" type="ORF">R1sor_024840</name>
</gene>
<evidence type="ECO:0000313" key="2">
    <source>
        <dbReference type="EMBL" id="KAL3681884.1"/>
    </source>
</evidence>
<protein>
    <submittedName>
        <fullName evidence="2">Uncharacterized protein</fullName>
    </submittedName>
</protein>
<feature type="compositionally biased region" description="Basic and acidic residues" evidence="1">
    <location>
        <begin position="280"/>
        <end position="292"/>
    </location>
</feature>
<evidence type="ECO:0000313" key="3">
    <source>
        <dbReference type="Proteomes" id="UP001633002"/>
    </source>
</evidence>
<dbReference type="AlphaFoldDB" id="A0ABD3GU25"/>
<feature type="compositionally biased region" description="Low complexity" evidence="1">
    <location>
        <begin position="325"/>
        <end position="338"/>
    </location>
</feature>
<feature type="region of interest" description="Disordered" evidence="1">
    <location>
        <begin position="262"/>
        <end position="292"/>
    </location>
</feature>
<feature type="region of interest" description="Disordered" evidence="1">
    <location>
        <begin position="429"/>
        <end position="451"/>
    </location>
</feature>
<name>A0ABD3GU25_9MARC</name>
<evidence type="ECO:0000256" key="1">
    <source>
        <dbReference type="SAM" id="MobiDB-lite"/>
    </source>
</evidence>
<organism evidence="2 3">
    <name type="scientific">Riccia sorocarpa</name>
    <dbReference type="NCBI Taxonomy" id="122646"/>
    <lineage>
        <taxon>Eukaryota</taxon>
        <taxon>Viridiplantae</taxon>
        <taxon>Streptophyta</taxon>
        <taxon>Embryophyta</taxon>
        <taxon>Marchantiophyta</taxon>
        <taxon>Marchantiopsida</taxon>
        <taxon>Marchantiidae</taxon>
        <taxon>Marchantiales</taxon>
        <taxon>Ricciaceae</taxon>
        <taxon>Riccia</taxon>
    </lineage>
</organism>
<keyword evidence="3" id="KW-1185">Reference proteome</keyword>
<dbReference type="EMBL" id="JBJQOH010000007">
    <property type="protein sequence ID" value="KAL3681884.1"/>
    <property type="molecule type" value="Genomic_DNA"/>
</dbReference>
<comment type="caution">
    <text evidence="2">The sequence shown here is derived from an EMBL/GenBank/DDBJ whole genome shotgun (WGS) entry which is preliminary data.</text>
</comment>
<feature type="region of interest" description="Disordered" evidence="1">
    <location>
        <begin position="312"/>
        <end position="338"/>
    </location>
</feature>
<sequence length="507" mass="56303">MIKDRLGPMPPVPSFSQELVLWNFGLKTVRNLLEDGNKLRNERNQRVLDALRKIGLFNFMRTVFKWQMWEISSQFVLHWNQTEKKTRVDDVEIDASFRTFVKATGLQAEESAFAAEDAKQGDRPCDNASAQKIWERLDHKCVVTLEDFKDPWLQDLLLLLSTTIGMKTTFPTRLAPDLLETVAEALSGKRVRWSKIIHDKFICEVSRLKHGSQSGIKRHPDGSIKVLRTVAGPVMCFLYAHANHTRALAELDGLLPSPREKSVKVSADFQGEPGENVVPKPEDAEGQEGKQDGISKMPFRLASQEVVTSHFASTPKKSKLTDHGLPSVTLPASSSPTSSSITLPLIGLKKVKVEPDTPLSCVEERAVKVSVEPQRERGLSGEYFPKADHLSKSEDADDHEGCSTQDGVSRIPEATTLEVDTSEFDYPAKKSKLAEHSTPSGAPPASTSAVTLPTSLSNEDWAAKVLELECIIARQNAELAECRLRLYMHEKATCPREEIEGRAGESL</sequence>